<protein>
    <submittedName>
        <fullName evidence="1">Uncharacterized protein</fullName>
    </submittedName>
</protein>
<dbReference type="Proteomes" id="UP000037510">
    <property type="component" value="Unassembled WGS sequence"/>
</dbReference>
<dbReference type="STRING" id="104452.A0A0L7LFU8"/>
<dbReference type="EMBL" id="JTDY01001305">
    <property type="protein sequence ID" value="KOB74249.1"/>
    <property type="molecule type" value="Genomic_DNA"/>
</dbReference>
<evidence type="ECO:0000313" key="2">
    <source>
        <dbReference type="Proteomes" id="UP000037510"/>
    </source>
</evidence>
<evidence type="ECO:0000313" key="1">
    <source>
        <dbReference type="EMBL" id="KOB74249.1"/>
    </source>
</evidence>
<keyword evidence="2" id="KW-1185">Reference proteome</keyword>
<accession>A0A0L7LFU8</accession>
<name>A0A0L7LFU8_OPEBR</name>
<reference evidence="1 2" key="1">
    <citation type="journal article" date="2015" name="Genome Biol. Evol.">
        <title>The genome of winter moth (Operophtera brumata) provides a genomic perspective on sexual dimorphism and phenology.</title>
        <authorList>
            <person name="Derks M.F."/>
            <person name="Smit S."/>
            <person name="Salis L."/>
            <person name="Schijlen E."/>
            <person name="Bossers A."/>
            <person name="Mateman C."/>
            <person name="Pijl A.S."/>
            <person name="de Ridder D."/>
            <person name="Groenen M.A."/>
            <person name="Visser M.E."/>
            <person name="Megens H.J."/>
        </authorList>
    </citation>
    <scope>NUCLEOTIDE SEQUENCE [LARGE SCALE GENOMIC DNA]</scope>
    <source>
        <strain evidence="1">WM2013NL</strain>
        <tissue evidence="1">Head and thorax</tissue>
    </source>
</reference>
<comment type="caution">
    <text evidence="1">The sequence shown here is derived from an EMBL/GenBank/DDBJ whole genome shotgun (WGS) entry which is preliminary data.</text>
</comment>
<gene>
    <name evidence="1" type="ORF">OBRU01_09871</name>
</gene>
<proteinExistence type="predicted"/>
<organism evidence="1 2">
    <name type="scientific">Operophtera brumata</name>
    <name type="common">Winter moth</name>
    <name type="synonym">Phalaena brumata</name>
    <dbReference type="NCBI Taxonomy" id="104452"/>
    <lineage>
        <taxon>Eukaryota</taxon>
        <taxon>Metazoa</taxon>
        <taxon>Ecdysozoa</taxon>
        <taxon>Arthropoda</taxon>
        <taxon>Hexapoda</taxon>
        <taxon>Insecta</taxon>
        <taxon>Pterygota</taxon>
        <taxon>Neoptera</taxon>
        <taxon>Endopterygota</taxon>
        <taxon>Lepidoptera</taxon>
        <taxon>Glossata</taxon>
        <taxon>Ditrysia</taxon>
        <taxon>Geometroidea</taxon>
        <taxon>Geometridae</taxon>
        <taxon>Larentiinae</taxon>
        <taxon>Operophtera</taxon>
    </lineage>
</organism>
<dbReference type="AlphaFoldDB" id="A0A0L7LFU8"/>
<sequence length="1134" mass="130960">MMVFVYEFSMNPEVNIDSSLRTNWFSLINDTTEDGFETRYSKSNNDQTTMTLLQILLKALKKNVIQKKYVEEQPSVSLKNEGIKKFRNSFKEKMHTTNWFRIPSSSKVYTVAYKTFPIAHYKSPYENLDHFTTITKIRDHQRITNYVDKMIGQSFYYIGLTNPTRKGDSFSEKPTTVKTVHTTEAKSKYNSKYATTKSKAIFSKEENCKNNTKTHNCNCPMKLGEFLRKILSSIEMLLLVQTNTMDFMTGCDDKKAKKLNNKAKFDDQLSIYQIKEDSVLTLKKNKEEKATNYDKDQFKTMQEHLQTNNDYKIDIKHFESSTMMLNDHLDATDIVKIITKPMERKNEYNIIPVKDKNTETVTTKVILLIYEYAIAVEWNLVQRIRGGNRDNDVTNITHDTPFADRLDRSFFGFDQDYYERMPLLVNALQESNYVDPLIEMSKPVTRKPYGKNSTRTFAPDAYRQSKIKKSSPRPFIFEYRSATPLPFRKTYGSRSWVDSYRNAQRLQNIRQVIRYLEKTINAKAGDMHTKLPNSHAPKTISGASVEPTIEKDRSDETNGMEQLQQNSNRVEIYANHNEDPLFNFKPDSPGEVNLLADTFFRFSPVPNLSIIQDTEPNKIPIFRRIPHRIKCKSNNCDDSVEKKLPDIQTFTEHNTELPTSSTKSFSVMLNLYPLKSNSSPEFKRQGEKAKPLVNKIYITTPKPLIQFRKKPAPKRQTHYRYKRPRYLSRNRNNSESKSIIDTAVRKTKYKNNSTTMIVDVDVYSSEQKNGIMNQSTVHYTTSKIPLSSPLPITEKPVELLAGQVEDYHDGSSGLITIQIPEQTEASTSPPIISLFDTTTSSTEVNPWATRATIPPDVFKFSAEDAKVPDHYKNMATTTVPMDSSNMHWETTQTTSIPVGMDRRDMNLDTTHIEMDRKHLNGETTQAILSDLNRRDMNFDTTQMDTINYNWETTQAFPTEIEGRINWETTEVPMGVNGRSMNLVTTQGVPMETIRINMDWATTQAEMGMDSRDMHLETTSVPTAIYKYGHSIEKPVDKFRETLIIKLRNGITTTEKPDFITTEELEETTTSKTYVPQINGHYRNIVAPNNHIRYSAETYRKRKLEMSVTGFRSYAPMYTEIRRNKTNAAADSDFV</sequence>